<dbReference type="PANTHER" id="PTHR33745">
    <property type="entry name" value="RSBT ANTAGONIST PROTEIN RSBS-RELATED"/>
    <property type="match status" value="1"/>
</dbReference>
<proteinExistence type="predicted"/>
<dbReference type="InterPro" id="IPR051932">
    <property type="entry name" value="Bact_StressResp_Reg"/>
</dbReference>
<reference evidence="2 3" key="1">
    <citation type="submission" date="2023-07" db="EMBL/GenBank/DDBJ databases">
        <title>Novel species in genus Planococcus.</title>
        <authorList>
            <person name="Ning S."/>
        </authorList>
    </citation>
    <scope>NUCLEOTIDE SEQUENCE [LARGE SCALE GENOMIC DNA]</scope>
    <source>
        <strain evidence="2 3">N017</strain>
    </source>
</reference>
<accession>A0ABT8NG35</accession>
<feature type="domain" description="STAS" evidence="1">
    <location>
        <begin position="149"/>
        <end position="227"/>
    </location>
</feature>
<dbReference type="InterPro" id="IPR036513">
    <property type="entry name" value="STAS_dom_sf"/>
</dbReference>
<dbReference type="Gene3D" id="3.30.450.20">
    <property type="entry name" value="PAS domain"/>
    <property type="match status" value="1"/>
</dbReference>
<protein>
    <submittedName>
        <fullName evidence="2">RsbR, positive regulator of sigma-B</fullName>
    </submittedName>
</protein>
<dbReference type="PANTHER" id="PTHR33745:SF8">
    <property type="entry name" value="BLUE-LIGHT PHOTORECEPTOR"/>
    <property type="match status" value="1"/>
</dbReference>
<dbReference type="Proteomes" id="UP001172142">
    <property type="component" value="Unassembled WGS sequence"/>
</dbReference>
<dbReference type="InterPro" id="IPR035965">
    <property type="entry name" value="PAS-like_dom_sf"/>
</dbReference>
<dbReference type="CDD" id="cd07041">
    <property type="entry name" value="STAS_RsbR_RsbS_like"/>
    <property type="match status" value="1"/>
</dbReference>
<dbReference type="Pfam" id="PF01740">
    <property type="entry name" value="STAS"/>
    <property type="match status" value="1"/>
</dbReference>
<sequence length="268" mass="30370">MAAIGTIPDNISMLNALDHIGETILIADNTYTIRWMNSEACRLLAEIAPLYGIKDCKEFIGMNMDAFHAYPAHQRDMMSNLTETHRARINIRNEIVTDIVITPIKDNGEIISGYIVMLMDVTTQAEEQKRSEKLIKELSIPILHIWEKTIALPLIGEFDRYRSDELIAVVLMECADKNIEHVLVDLSGITEFETQIRYQIQMMTDSLKLIGTNCILVGISPKLAMSIVSLESTTRTFSSAYAGLKHIIELQKQNENEKRKRVSSSDRL</sequence>
<evidence type="ECO:0000313" key="2">
    <source>
        <dbReference type="EMBL" id="MDN7246679.1"/>
    </source>
</evidence>
<name>A0ABT8NG35_9BACL</name>
<dbReference type="SUPFAM" id="SSF52091">
    <property type="entry name" value="SpoIIaa-like"/>
    <property type="match status" value="1"/>
</dbReference>
<dbReference type="Gene3D" id="3.30.750.24">
    <property type="entry name" value="STAS domain"/>
    <property type="match status" value="1"/>
</dbReference>
<dbReference type="InterPro" id="IPR002645">
    <property type="entry name" value="STAS_dom"/>
</dbReference>
<keyword evidence="3" id="KW-1185">Reference proteome</keyword>
<dbReference type="RefSeq" id="WP_301857125.1">
    <property type="nucleotide sequence ID" value="NZ_JAUJWU010000004.1"/>
</dbReference>
<organism evidence="2 3">
    <name type="scientific">Planococcus shenhongbingii</name>
    <dbReference type="NCBI Taxonomy" id="3058398"/>
    <lineage>
        <taxon>Bacteria</taxon>
        <taxon>Bacillati</taxon>
        <taxon>Bacillota</taxon>
        <taxon>Bacilli</taxon>
        <taxon>Bacillales</taxon>
        <taxon>Caryophanaceae</taxon>
        <taxon>Planococcus</taxon>
    </lineage>
</organism>
<evidence type="ECO:0000259" key="1">
    <source>
        <dbReference type="Pfam" id="PF01740"/>
    </source>
</evidence>
<comment type="caution">
    <text evidence="2">The sequence shown here is derived from an EMBL/GenBank/DDBJ whole genome shotgun (WGS) entry which is preliminary data.</text>
</comment>
<evidence type="ECO:0000313" key="3">
    <source>
        <dbReference type="Proteomes" id="UP001172142"/>
    </source>
</evidence>
<gene>
    <name evidence="2" type="ORF">QWY13_14410</name>
</gene>
<dbReference type="SUPFAM" id="SSF55785">
    <property type="entry name" value="PYP-like sensor domain (PAS domain)"/>
    <property type="match status" value="1"/>
</dbReference>
<dbReference type="EMBL" id="JAUJWU010000004">
    <property type="protein sequence ID" value="MDN7246679.1"/>
    <property type="molecule type" value="Genomic_DNA"/>
</dbReference>